<evidence type="ECO:0000313" key="2">
    <source>
        <dbReference type="Proteomes" id="UP000037822"/>
    </source>
</evidence>
<name>A0A0N1N3P4_9HYPH</name>
<proteinExistence type="predicted"/>
<sequence length="111" mass="11201">MRRAVALIGLFGIVGAGLSLSLLPISKTSAAPNDQRTFLIPASDGYGVADCLAAKSECGKIVADAWCEAQGFAKASAYGLASREDFTGSLSKAKAAPAAVPEQPLVITCGG</sequence>
<evidence type="ECO:0000313" key="1">
    <source>
        <dbReference type="EMBL" id="KPH80713.1"/>
    </source>
</evidence>
<dbReference type="EMBL" id="LGSZ01000040">
    <property type="protein sequence ID" value="KPH80713.1"/>
    <property type="molecule type" value="Genomic_DNA"/>
</dbReference>
<dbReference type="RefSeq" id="WP_054209533.1">
    <property type="nucleotide sequence ID" value="NZ_LGSZ01000040.1"/>
</dbReference>
<organism evidence="1 2">
    <name type="scientific">Bosea vaviloviae</name>
    <dbReference type="NCBI Taxonomy" id="1526658"/>
    <lineage>
        <taxon>Bacteria</taxon>
        <taxon>Pseudomonadati</taxon>
        <taxon>Pseudomonadota</taxon>
        <taxon>Alphaproteobacteria</taxon>
        <taxon>Hyphomicrobiales</taxon>
        <taxon>Boseaceae</taxon>
        <taxon>Bosea</taxon>
    </lineage>
</organism>
<gene>
    <name evidence="1" type="ORF">AE618_13350</name>
</gene>
<reference evidence="1 2" key="1">
    <citation type="submission" date="2015-07" db="EMBL/GenBank/DDBJ databases">
        <title>Whole genome sequencing of Bosea vaviloviae isolated from cave pool.</title>
        <authorList>
            <person name="Tan N.E.H."/>
            <person name="Lee Y.P."/>
            <person name="Gan H.M."/>
            <person name="Barton H."/>
            <person name="Savka M.A."/>
        </authorList>
    </citation>
    <scope>NUCLEOTIDE SEQUENCE [LARGE SCALE GENOMIC DNA]</scope>
    <source>
        <strain evidence="1 2">SD260</strain>
    </source>
</reference>
<dbReference type="AlphaFoldDB" id="A0A0N1N3P4"/>
<dbReference type="PATRIC" id="fig|1526658.3.peg.4108"/>
<comment type="caution">
    <text evidence="1">The sequence shown here is derived from an EMBL/GenBank/DDBJ whole genome shotgun (WGS) entry which is preliminary data.</text>
</comment>
<keyword evidence="2" id="KW-1185">Reference proteome</keyword>
<accession>A0A0N1N3P4</accession>
<dbReference type="Proteomes" id="UP000037822">
    <property type="component" value="Unassembled WGS sequence"/>
</dbReference>
<protein>
    <submittedName>
        <fullName evidence="1">Uncharacterized protein</fullName>
    </submittedName>
</protein>